<dbReference type="GO" id="GO:0005524">
    <property type="term" value="F:ATP binding"/>
    <property type="evidence" value="ECO:0007669"/>
    <property type="project" value="InterPro"/>
</dbReference>
<feature type="domain" description="Protein kinase" evidence="1">
    <location>
        <begin position="1"/>
        <end position="257"/>
    </location>
</feature>
<dbReference type="AlphaFoldDB" id="A0A3R7AFZ5"/>
<dbReference type="Gene3D" id="3.30.200.20">
    <property type="entry name" value="Phosphorylase Kinase, domain 1"/>
    <property type="match status" value="1"/>
</dbReference>
<gene>
    <name evidence="2" type="ORF">DYB32_000537</name>
</gene>
<dbReference type="VEuPathDB" id="FungiDB:H310_12938"/>
<dbReference type="Proteomes" id="UP000285060">
    <property type="component" value="Unassembled WGS sequence"/>
</dbReference>
<keyword evidence="3" id="KW-1185">Reference proteome</keyword>
<dbReference type="GO" id="GO:0004674">
    <property type="term" value="F:protein serine/threonine kinase activity"/>
    <property type="evidence" value="ECO:0007669"/>
    <property type="project" value="TreeGrafter"/>
</dbReference>
<name>A0A3R7AFZ5_9STRA</name>
<dbReference type="InterPro" id="IPR011009">
    <property type="entry name" value="Kinase-like_dom_sf"/>
</dbReference>
<dbReference type="Gene3D" id="1.10.510.10">
    <property type="entry name" value="Transferase(Phosphotransferase) domain 1"/>
    <property type="match status" value="1"/>
</dbReference>
<dbReference type="EMBL" id="QUSY01000012">
    <property type="protein sequence ID" value="RHY34958.1"/>
    <property type="molecule type" value="Genomic_DNA"/>
</dbReference>
<dbReference type="SMART" id="SM00220">
    <property type="entry name" value="S_TKc"/>
    <property type="match status" value="1"/>
</dbReference>
<proteinExistence type="predicted"/>
<comment type="caution">
    <text evidence="2">The sequence shown here is derived from an EMBL/GenBank/DDBJ whole genome shotgun (WGS) entry which is preliminary data.</text>
</comment>
<dbReference type="PROSITE" id="PS00108">
    <property type="entry name" value="PROTEIN_KINASE_ST"/>
    <property type="match status" value="1"/>
</dbReference>
<dbReference type="PIRSF" id="PIRSF000654">
    <property type="entry name" value="Integrin-linked_kinase"/>
    <property type="match status" value="1"/>
</dbReference>
<evidence type="ECO:0000313" key="3">
    <source>
        <dbReference type="Proteomes" id="UP000285060"/>
    </source>
</evidence>
<protein>
    <recommendedName>
        <fullName evidence="1">Protein kinase domain-containing protein</fullName>
    </recommendedName>
</protein>
<sequence>MVYSARLDTPERGKVHVAMKQLLPSRAQDIDIIEQFMHEIRLASTLAHPNIVPFIGFTWSNLQFKKPVAKRSAMFSWQAASDGSHCTKLSIASNVIDAIAYLHGQTPHSIIHRDLKSKNILLNDAFVAHVTDFGVSRQSSSDALMTARVGTSAWIAPEVLRGERYTHQADLYSFGVLLAELDTLQEPYKDASLQPDVATMTPSKLATNIAHGKLRPALSKAAPRFIQAMASRCLAFDYTTRPSATQVAMELTSHVIQHHHRESLKMYPGGAELIVTKTPQTSHAAYAAL</sequence>
<evidence type="ECO:0000313" key="2">
    <source>
        <dbReference type="EMBL" id="RHY34958.1"/>
    </source>
</evidence>
<dbReference type="InterPro" id="IPR051681">
    <property type="entry name" value="Ser/Thr_Kinases-Pseudokinases"/>
</dbReference>
<organism evidence="2 3">
    <name type="scientific">Aphanomyces invadans</name>
    <dbReference type="NCBI Taxonomy" id="157072"/>
    <lineage>
        <taxon>Eukaryota</taxon>
        <taxon>Sar</taxon>
        <taxon>Stramenopiles</taxon>
        <taxon>Oomycota</taxon>
        <taxon>Saprolegniomycetes</taxon>
        <taxon>Saprolegniales</taxon>
        <taxon>Verrucalvaceae</taxon>
        <taxon>Aphanomyces</taxon>
    </lineage>
</organism>
<dbReference type="SUPFAM" id="SSF56112">
    <property type="entry name" value="Protein kinase-like (PK-like)"/>
    <property type="match status" value="1"/>
</dbReference>
<dbReference type="InterPro" id="IPR008271">
    <property type="entry name" value="Ser/Thr_kinase_AS"/>
</dbReference>
<reference evidence="2 3" key="1">
    <citation type="submission" date="2018-08" db="EMBL/GenBank/DDBJ databases">
        <title>Aphanomyces genome sequencing and annotation.</title>
        <authorList>
            <person name="Minardi D."/>
            <person name="Oidtmann B."/>
            <person name="Van Der Giezen M."/>
            <person name="Studholme D.J."/>
        </authorList>
    </citation>
    <scope>NUCLEOTIDE SEQUENCE [LARGE SCALE GENOMIC DNA]</scope>
    <source>
        <strain evidence="2 3">NJM0002</strain>
    </source>
</reference>
<evidence type="ECO:0000259" key="1">
    <source>
        <dbReference type="PROSITE" id="PS50011"/>
    </source>
</evidence>
<dbReference type="Pfam" id="PF00069">
    <property type="entry name" value="Pkinase"/>
    <property type="match status" value="1"/>
</dbReference>
<dbReference type="PANTHER" id="PTHR44329">
    <property type="entry name" value="SERINE/THREONINE-PROTEIN KINASE TNNI3K-RELATED"/>
    <property type="match status" value="1"/>
</dbReference>
<accession>A0A3R7AFZ5</accession>
<dbReference type="PANTHER" id="PTHR44329:SF214">
    <property type="entry name" value="PROTEIN KINASE DOMAIN-CONTAINING PROTEIN"/>
    <property type="match status" value="1"/>
</dbReference>
<dbReference type="InterPro" id="IPR000719">
    <property type="entry name" value="Prot_kinase_dom"/>
</dbReference>
<dbReference type="PROSITE" id="PS50011">
    <property type="entry name" value="PROTEIN_KINASE_DOM"/>
    <property type="match status" value="1"/>
</dbReference>